<feature type="transmembrane region" description="Helical" evidence="1">
    <location>
        <begin position="287"/>
        <end position="305"/>
    </location>
</feature>
<proteinExistence type="predicted"/>
<keyword evidence="1" id="KW-0472">Membrane</keyword>
<dbReference type="Pfam" id="PF21436">
    <property type="entry name" value="STT3-PglB_core"/>
    <property type="match status" value="1"/>
</dbReference>
<feature type="transmembrane region" description="Helical" evidence="1">
    <location>
        <begin position="127"/>
        <end position="143"/>
    </location>
</feature>
<gene>
    <name evidence="3" type="primary">pglB</name>
    <name evidence="3" type="ORF">PSDVSF_27250</name>
</gene>
<feature type="domain" description="STT3/PglB/AglB core" evidence="2">
    <location>
        <begin position="416"/>
        <end position="469"/>
    </location>
</feature>
<sequence>MVTVRLGLTPWLVAVCLCAVTLSGLLAMDHTHFFADRDLCWSGVPVVGNNDGYFYLDQARTLAREGKTLMDVLSDSRPSMLLAYLLASVAGTDTDTLHLLGAYLGPVFGLSMLLGVLPWAMETRSRFVVLVSPLLALLAPYWLSRTHVGFLDTDSLVPGLCFCALYALYRFSIGRKHRAGWGGLYVVLLFFLWEWWRPGGYLVAGFVLLYLLYPVHSRFDHVLKLLLLGGLLCVVGLAVGGVKPWSGYGAYALAHLKLVFGGTEYSLVSSAITELGRIGLVELGDKSLGSVWLFILAALGTMVYGCRARWQAMFIVSTWSFGVASLFSLRFIPLFVPVAALFSVYGVVVTIQWLGALCDRFMRVDPRASAVLLALSLPVLFVGAGSNAARFEPESYFSRDDFALADTVRETFSQDTLIWTWWDYGYFFKYLTGMDTFFDGGSQTDATCFIAAYPLVQADMGAAARWMHHFADTSSRAFDTSRRGEQWAGYIKQFSAALESEETPFPCPVALVLPARVNTTVGYLYAFAHVFDEHPPQVLNRLDLFPKTGFRYLPEENSVVVPEAMIDKGYASFGSVVDATGKTPGDIDFTSLPDPYLVFSDGTDFLAVTDQTMVTSVYFRLLGLFEGAPGTIEPIRVSPFSGSLWRVSVPSD</sequence>
<evidence type="ECO:0000259" key="2">
    <source>
        <dbReference type="Pfam" id="PF21436"/>
    </source>
</evidence>
<dbReference type="InterPro" id="IPR048999">
    <property type="entry name" value="STT3-PglB_core"/>
</dbReference>
<feature type="transmembrane region" description="Helical" evidence="1">
    <location>
        <begin position="312"/>
        <end position="332"/>
    </location>
</feature>
<feature type="transmembrane region" description="Helical" evidence="1">
    <location>
        <begin position="222"/>
        <end position="242"/>
    </location>
</feature>
<dbReference type="RefSeq" id="WP_229591454.1">
    <property type="nucleotide sequence ID" value="NZ_AP024485.1"/>
</dbReference>
<name>A0ABN6ET17_9BACT</name>
<dbReference type="EMBL" id="AP024485">
    <property type="protein sequence ID" value="BCS89483.1"/>
    <property type="molecule type" value="Genomic_DNA"/>
</dbReference>
<feature type="transmembrane region" description="Helical" evidence="1">
    <location>
        <begin position="155"/>
        <end position="171"/>
    </location>
</feature>
<keyword evidence="1" id="KW-1133">Transmembrane helix</keyword>
<keyword evidence="1" id="KW-0812">Transmembrane</keyword>
<evidence type="ECO:0000256" key="1">
    <source>
        <dbReference type="SAM" id="Phobius"/>
    </source>
</evidence>
<feature type="transmembrane region" description="Helical" evidence="1">
    <location>
        <begin position="100"/>
        <end position="120"/>
    </location>
</feature>
<accession>A0ABN6ET17</accession>
<dbReference type="Gene3D" id="3.40.1380.40">
    <property type="match status" value="1"/>
</dbReference>
<feature type="transmembrane region" description="Helical" evidence="1">
    <location>
        <begin position="199"/>
        <end position="215"/>
    </location>
</feature>
<reference evidence="3" key="1">
    <citation type="journal article" date="2022" name="Arch. Microbiol.">
        <title>Pseudodesulfovibrio sediminis sp. nov., a mesophilic and neutrophilic sulfate-reducing bacterium isolated from sediment of a brackish lake.</title>
        <authorList>
            <person name="Takahashi A."/>
            <person name="Kojima H."/>
            <person name="Watanabe M."/>
            <person name="Fukui M."/>
        </authorList>
    </citation>
    <scope>NUCLEOTIDE SEQUENCE</scope>
    <source>
        <strain evidence="3">SF6</strain>
    </source>
</reference>
<evidence type="ECO:0000313" key="4">
    <source>
        <dbReference type="Proteomes" id="UP001053296"/>
    </source>
</evidence>
<feature type="transmembrane region" description="Helical" evidence="1">
    <location>
        <begin position="338"/>
        <end position="358"/>
    </location>
</feature>
<dbReference type="Proteomes" id="UP001053296">
    <property type="component" value="Chromosome"/>
</dbReference>
<evidence type="ECO:0000313" key="3">
    <source>
        <dbReference type="EMBL" id="BCS89483.1"/>
    </source>
</evidence>
<organism evidence="3 4">
    <name type="scientific">Pseudodesulfovibrio sediminis</name>
    <dbReference type="NCBI Taxonomy" id="2810563"/>
    <lineage>
        <taxon>Bacteria</taxon>
        <taxon>Pseudomonadati</taxon>
        <taxon>Thermodesulfobacteriota</taxon>
        <taxon>Desulfovibrionia</taxon>
        <taxon>Desulfovibrionales</taxon>
        <taxon>Desulfovibrionaceae</taxon>
    </lineage>
</organism>
<protein>
    <submittedName>
        <fullName evidence="3">Undecaprenyl-diphosphooligosaccharide--protein glycotransferase</fullName>
    </submittedName>
</protein>
<keyword evidence="4" id="KW-1185">Reference proteome</keyword>
<feature type="transmembrane region" description="Helical" evidence="1">
    <location>
        <begin position="370"/>
        <end position="389"/>
    </location>
</feature>
<feature type="transmembrane region" description="Helical" evidence="1">
    <location>
        <begin position="178"/>
        <end position="193"/>
    </location>
</feature>